<gene>
    <name evidence="1" type="ORF">ABID19_001827</name>
</gene>
<accession>A0ABV2GKH1</accession>
<evidence type="ECO:0000313" key="1">
    <source>
        <dbReference type="EMBL" id="MET3578802.1"/>
    </source>
</evidence>
<organism evidence="1 2">
    <name type="scientific">Mesorhizobium robiniae</name>
    <dbReference type="NCBI Taxonomy" id="559315"/>
    <lineage>
        <taxon>Bacteria</taxon>
        <taxon>Pseudomonadati</taxon>
        <taxon>Pseudomonadota</taxon>
        <taxon>Alphaproteobacteria</taxon>
        <taxon>Hyphomicrobiales</taxon>
        <taxon>Phyllobacteriaceae</taxon>
        <taxon>Mesorhizobium</taxon>
    </lineage>
</organism>
<reference evidence="1 2" key="1">
    <citation type="submission" date="2024-06" db="EMBL/GenBank/DDBJ databases">
        <title>Genomic Encyclopedia of Type Strains, Phase IV (KMG-IV): sequencing the most valuable type-strain genomes for metagenomic binning, comparative biology and taxonomic classification.</title>
        <authorList>
            <person name="Goeker M."/>
        </authorList>
    </citation>
    <scope>NUCLEOTIDE SEQUENCE [LARGE SCALE GENOMIC DNA]</scope>
    <source>
        <strain evidence="1 2">DSM 100022</strain>
    </source>
</reference>
<proteinExistence type="predicted"/>
<evidence type="ECO:0000313" key="2">
    <source>
        <dbReference type="Proteomes" id="UP001549204"/>
    </source>
</evidence>
<name>A0ABV2GKH1_9HYPH</name>
<dbReference type="EMBL" id="JBEPMC010000003">
    <property type="protein sequence ID" value="MET3578802.1"/>
    <property type="molecule type" value="Genomic_DNA"/>
</dbReference>
<dbReference type="Proteomes" id="UP001549204">
    <property type="component" value="Unassembled WGS sequence"/>
</dbReference>
<sequence>MAMTFHDRIFEISPDIRYVATYRGDRLDRAEREGIADASSSESDRYEELLVNPALLTLVKQRGDIDCGGAEFIIVGYGKFLQLVIALPDGHVSIAFEKTANPLAFVGAIQAVFDRT</sequence>
<comment type="caution">
    <text evidence="1">The sequence shown here is derived from an EMBL/GenBank/DDBJ whole genome shotgun (WGS) entry which is preliminary data.</text>
</comment>
<protein>
    <submittedName>
        <fullName evidence="1">Uncharacterized protein</fullName>
    </submittedName>
</protein>
<dbReference type="RefSeq" id="WP_354489792.1">
    <property type="nucleotide sequence ID" value="NZ_JBEPMC010000003.1"/>
</dbReference>
<keyword evidence="2" id="KW-1185">Reference proteome</keyword>